<protein>
    <submittedName>
        <fullName evidence="1">Uncharacterized protein</fullName>
    </submittedName>
</protein>
<dbReference type="Proteomes" id="UP000798662">
    <property type="component" value="Chromosome 3"/>
</dbReference>
<dbReference type="EMBL" id="CM020620">
    <property type="protein sequence ID" value="KAK1867843.1"/>
    <property type="molecule type" value="Genomic_DNA"/>
</dbReference>
<proteinExistence type="predicted"/>
<organism evidence="1 2">
    <name type="scientific">Pyropia yezoensis</name>
    <name type="common">Susabi-nori</name>
    <name type="synonym">Porphyra yezoensis</name>
    <dbReference type="NCBI Taxonomy" id="2788"/>
    <lineage>
        <taxon>Eukaryota</taxon>
        <taxon>Rhodophyta</taxon>
        <taxon>Bangiophyceae</taxon>
        <taxon>Bangiales</taxon>
        <taxon>Bangiaceae</taxon>
        <taxon>Pyropia</taxon>
    </lineage>
</organism>
<evidence type="ECO:0000313" key="2">
    <source>
        <dbReference type="Proteomes" id="UP000798662"/>
    </source>
</evidence>
<name>A0ACC3CDE3_PYRYE</name>
<sequence length="192" mass="19639">MCTTACPFSLHAGHSAPPSPLPSAPHLDKSPPLPLRRGPRPSSRRPTGATLRHTPSPAWRGQQPPRPFPAPPPRPRPCGVGRPNCHVGAVSPASDRGARDANTGGAGTRPSPPPHPPSPQPMKAGERGGSGGSGGSSGGGGDGGRPAAHPLPPPPFTLRFPRPPAAIRSTHVREVEARPPPDLRPAREATGS</sequence>
<gene>
    <name evidence="1" type="ORF">I4F81_010341</name>
</gene>
<evidence type="ECO:0000313" key="1">
    <source>
        <dbReference type="EMBL" id="KAK1867843.1"/>
    </source>
</evidence>
<reference evidence="1" key="1">
    <citation type="submission" date="2019-11" db="EMBL/GenBank/DDBJ databases">
        <title>Nori genome reveals adaptations in red seaweeds to the harsh intertidal environment.</title>
        <authorList>
            <person name="Wang D."/>
            <person name="Mao Y."/>
        </authorList>
    </citation>
    <scope>NUCLEOTIDE SEQUENCE</scope>
    <source>
        <tissue evidence="1">Gametophyte</tissue>
    </source>
</reference>
<comment type="caution">
    <text evidence="1">The sequence shown here is derived from an EMBL/GenBank/DDBJ whole genome shotgun (WGS) entry which is preliminary data.</text>
</comment>
<accession>A0ACC3CDE3</accession>
<keyword evidence="2" id="KW-1185">Reference proteome</keyword>